<dbReference type="InterPro" id="IPR001296">
    <property type="entry name" value="Glyco_trans_1"/>
</dbReference>
<evidence type="ECO:0000313" key="3">
    <source>
        <dbReference type="EMBL" id="MDN3700441.1"/>
    </source>
</evidence>
<feature type="domain" description="Glycosyl transferase family 1" evidence="2">
    <location>
        <begin position="27"/>
        <end position="184"/>
    </location>
</feature>
<dbReference type="SUPFAM" id="SSF53756">
    <property type="entry name" value="UDP-Glycosyltransferase/glycogen phosphorylase"/>
    <property type="match status" value="1"/>
</dbReference>
<sequence>MFNGVEDEFLSKENVDVNYKDFIQSLDKFILAVGFFDERKNTNNLIKSFLKSQASLDSKLVLVGEPRFAELANKTEFDELVATHKDKVILTGLLDRKSSLLSWLYRHSEFHILPSKLETPGISNIEALMYGKNIIVGDCGPVRSYFANMATYCDSNSVESITSSIDKLLHKKEHSDEVLKKYAKDNFSMNSISRELLRVYLQLARGFNE</sequence>
<keyword evidence="3" id="KW-0328">Glycosyltransferase</keyword>
<dbReference type="Pfam" id="PF00534">
    <property type="entry name" value="Glycos_transf_1"/>
    <property type="match status" value="1"/>
</dbReference>
<dbReference type="PANTHER" id="PTHR46401:SF2">
    <property type="entry name" value="GLYCOSYLTRANSFERASE WBBK-RELATED"/>
    <property type="match status" value="1"/>
</dbReference>
<dbReference type="RefSeq" id="WP_290334724.1">
    <property type="nucleotide sequence ID" value="NZ_JAUFQY010000001.1"/>
</dbReference>
<name>A0ABT8CI64_9VIBR</name>
<evidence type="ECO:0000313" key="4">
    <source>
        <dbReference type="Proteomes" id="UP001223712"/>
    </source>
</evidence>
<dbReference type="Proteomes" id="UP001223712">
    <property type="component" value="Unassembled WGS sequence"/>
</dbReference>
<evidence type="ECO:0000259" key="2">
    <source>
        <dbReference type="Pfam" id="PF00534"/>
    </source>
</evidence>
<reference evidence="4" key="1">
    <citation type="journal article" date="2019" name="Int. J. Syst. Evol. Microbiol.">
        <title>The Global Catalogue of Microorganisms (GCM) 10K type strain sequencing project: providing services to taxonomists for standard genome sequencing and annotation.</title>
        <authorList>
            <consortium name="The Broad Institute Genomics Platform"/>
            <consortium name="The Broad Institute Genome Sequencing Center for Infectious Disease"/>
            <person name="Wu L."/>
            <person name="Ma J."/>
        </authorList>
    </citation>
    <scope>NUCLEOTIDE SEQUENCE [LARGE SCALE GENOMIC DNA]</scope>
    <source>
        <strain evidence="4">CECT 7226</strain>
    </source>
</reference>
<keyword evidence="4" id="KW-1185">Reference proteome</keyword>
<keyword evidence="1 3" id="KW-0808">Transferase</keyword>
<protein>
    <submittedName>
        <fullName evidence="3">Glycosyltransferase</fullName>
        <ecNumber evidence="3">2.4.-.-</ecNumber>
    </submittedName>
</protein>
<organism evidence="3 4">
    <name type="scientific">Vibrio artabrorum</name>
    <dbReference type="NCBI Taxonomy" id="446374"/>
    <lineage>
        <taxon>Bacteria</taxon>
        <taxon>Pseudomonadati</taxon>
        <taxon>Pseudomonadota</taxon>
        <taxon>Gammaproteobacteria</taxon>
        <taxon>Vibrionales</taxon>
        <taxon>Vibrionaceae</taxon>
        <taxon>Vibrio</taxon>
    </lineage>
</organism>
<dbReference type="EC" id="2.4.-.-" evidence="3"/>
<dbReference type="GO" id="GO:0016757">
    <property type="term" value="F:glycosyltransferase activity"/>
    <property type="evidence" value="ECO:0007669"/>
    <property type="project" value="UniProtKB-KW"/>
</dbReference>
<dbReference type="PANTHER" id="PTHR46401">
    <property type="entry name" value="GLYCOSYLTRANSFERASE WBBK-RELATED"/>
    <property type="match status" value="1"/>
</dbReference>
<gene>
    <name evidence="3" type="ORF">QWY96_05275</name>
</gene>
<comment type="caution">
    <text evidence="3">The sequence shown here is derived from an EMBL/GenBank/DDBJ whole genome shotgun (WGS) entry which is preliminary data.</text>
</comment>
<dbReference type="Gene3D" id="3.40.50.2000">
    <property type="entry name" value="Glycogen Phosphorylase B"/>
    <property type="match status" value="2"/>
</dbReference>
<proteinExistence type="predicted"/>
<accession>A0ABT8CI64</accession>
<dbReference type="EMBL" id="JAUFQY010000001">
    <property type="protein sequence ID" value="MDN3700441.1"/>
    <property type="molecule type" value="Genomic_DNA"/>
</dbReference>
<evidence type="ECO:0000256" key="1">
    <source>
        <dbReference type="ARBA" id="ARBA00022679"/>
    </source>
</evidence>